<organism evidence="1 2">
    <name type="scientific">Trifolium medium</name>
    <dbReference type="NCBI Taxonomy" id="97028"/>
    <lineage>
        <taxon>Eukaryota</taxon>
        <taxon>Viridiplantae</taxon>
        <taxon>Streptophyta</taxon>
        <taxon>Embryophyta</taxon>
        <taxon>Tracheophyta</taxon>
        <taxon>Spermatophyta</taxon>
        <taxon>Magnoliopsida</taxon>
        <taxon>eudicotyledons</taxon>
        <taxon>Gunneridae</taxon>
        <taxon>Pentapetalae</taxon>
        <taxon>rosids</taxon>
        <taxon>fabids</taxon>
        <taxon>Fabales</taxon>
        <taxon>Fabaceae</taxon>
        <taxon>Papilionoideae</taxon>
        <taxon>50 kb inversion clade</taxon>
        <taxon>NPAAA clade</taxon>
        <taxon>Hologalegina</taxon>
        <taxon>IRL clade</taxon>
        <taxon>Trifolieae</taxon>
        <taxon>Trifolium</taxon>
    </lineage>
</organism>
<dbReference type="AlphaFoldDB" id="A0A392T6N1"/>
<evidence type="ECO:0000313" key="1">
    <source>
        <dbReference type="EMBL" id="MCI56689.1"/>
    </source>
</evidence>
<comment type="caution">
    <text evidence="1">The sequence shown here is derived from an EMBL/GenBank/DDBJ whole genome shotgun (WGS) entry which is preliminary data.</text>
</comment>
<keyword evidence="2" id="KW-1185">Reference proteome</keyword>
<name>A0A392T6N1_9FABA</name>
<sequence>MTDTMRVEVKCWRSDGFLRKSVRDEPHGDCGGENEKCNLER</sequence>
<dbReference type="EMBL" id="LXQA010516216">
    <property type="protein sequence ID" value="MCI56689.1"/>
    <property type="molecule type" value="Genomic_DNA"/>
</dbReference>
<proteinExistence type="predicted"/>
<protein>
    <submittedName>
        <fullName evidence="1">Uncharacterized protein</fullName>
    </submittedName>
</protein>
<reference evidence="1 2" key="1">
    <citation type="journal article" date="2018" name="Front. Plant Sci.">
        <title>Red Clover (Trifolium pratense) and Zigzag Clover (T. medium) - A Picture of Genomic Similarities and Differences.</title>
        <authorList>
            <person name="Dluhosova J."/>
            <person name="Istvanek J."/>
            <person name="Nedelnik J."/>
            <person name="Repkova J."/>
        </authorList>
    </citation>
    <scope>NUCLEOTIDE SEQUENCE [LARGE SCALE GENOMIC DNA]</scope>
    <source>
        <strain evidence="2">cv. 10/8</strain>
        <tissue evidence="1">Leaf</tissue>
    </source>
</reference>
<accession>A0A392T6N1</accession>
<dbReference type="Proteomes" id="UP000265520">
    <property type="component" value="Unassembled WGS sequence"/>
</dbReference>
<evidence type="ECO:0000313" key="2">
    <source>
        <dbReference type="Proteomes" id="UP000265520"/>
    </source>
</evidence>